<dbReference type="Proteomes" id="UP000015105">
    <property type="component" value="Chromosome 5D"/>
</dbReference>
<dbReference type="Gene3D" id="3.30.420.10">
    <property type="entry name" value="Ribonuclease H-like superfamily/Ribonuclease H"/>
    <property type="match status" value="1"/>
</dbReference>
<name>A0A453K3D4_AEGTS</name>
<dbReference type="SUPFAM" id="SSF53098">
    <property type="entry name" value="Ribonuclease H-like"/>
    <property type="match status" value="1"/>
</dbReference>
<dbReference type="InterPro" id="IPR012337">
    <property type="entry name" value="RNaseH-like_sf"/>
</dbReference>
<dbReference type="GO" id="GO:0003676">
    <property type="term" value="F:nucleic acid binding"/>
    <property type="evidence" value="ECO:0007669"/>
    <property type="project" value="InterPro"/>
</dbReference>
<reference evidence="3" key="3">
    <citation type="journal article" date="2017" name="Nature">
        <title>Genome sequence of the progenitor of the wheat D genome Aegilops tauschii.</title>
        <authorList>
            <person name="Luo M.C."/>
            <person name="Gu Y.Q."/>
            <person name="Puiu D."/>
            <person name="Wang H."/>
            <person name="Twardziok S.O."/>
            <person name="Deal K.R."/>
            <person name="Huo N."/>
            <person name="Zhu T."/>
            <person name="Wang L."/>
            <person name="Wang Y."/>
            <person name="McGuire P.E."/>
            <person name="Liu S."/>
            <person name="Long H."/>
            <person name="Ramasamy R.K."/>
            <person name="Rodriguez J.C."/>
            <person name="Van S.L."/>
            <person name="Yuan L."/>
            <person name="Wang Z."/>
            <person name="Xia Z."/>
            <person name="Xiao L."/>
            <person name="Anderson O.D."/>
            <person name="Ouyang S."/>
            <person name="Liang Y."/>
            <person name="Zimin A.V."/>
            <person name="Pertea G."/>
            <person name="Qi P."/>
            <person name="Bennetzen J.L."/>
            <person name="Dai X."/>
            <person name="Dawson M.W."/>
            <person name="Muller H.G."/>
            <person name="Kugler K."/>
            <person name="Rivarola-Duarte L."/>
            <person name="Spannagl M."/>
            <person name="Mayer K.F.X."/>
            <person name="Lu F.H."/>
            <person name="Bevan M.W."/>
            <person name="Leroy P."/>
            <person name="Li P."/>
            <person name="You F.M."/>
            <person name="Sun Q."/>
            <person name="Liu Z."/>
            <person name="Lyons E."/>
            <person name="Wicker T."/>
            <person name="Salzberg S.L."/>
            <person name="Devos K.M."/>
            <person name="Dvorak J."/>
        </authorList>
    </citation>
    <scope>NUCLEOTIDE SEQUENCE [LARGE SCALE GENOMIC DNA]</scope>
    <source>
        <strain evidence="3">cv. AL8/78</strain>
    </source>
</reference>
<evidence type="ECO:0000259" key="1">
    <source>
        <dbReference type="Pfam" id="PF13456"/>
    </source>
</evidence>
<proteinExistence type="predicted"/>
<accession>A0A453K3D4</accession>
<dbReference type="AlphaFoldDB" id="A0A453K3D4"/>
<dbReference type="PANTHER" id="PTHR47074">
    <property type="entry name" value="BNAC02G40300D PROTEIN"/>
    <property type="match status" value="1"/>
</dbReference>
<dbReference type="InterPro" id="IPR002156">
    <property type="entry name" value="RNaseH_domain"/>
</dbReference>
<protein>
    <recommendedName>
        <fullName evidence="5">Reverse transcriptase zinc-binding domain-containing protein</fullName>
    </recommendedName>
</protein>
<dbReference type="Pfam" id="PF13456">
    <property type="entry name" value="RVT_3"/>
    <property type="match status" value="1"/>
</dbReference>
<dbReference type="GO" id="GO:0004523">
    <property type="term" value="F:RNA-DNA hybrid ribonuclease activity"/>
    <property type="evidence" value="ECO:0007669"/>
    <property type="project" value="InterPro"/>
</dbReference>
<reference evidence="4" key="1">
    <citation type="journal article" date="2014" name="Science">
        <title>Ancient hybridizations among the ancestral genomes of bread wheat.</title>
        <authorList>
            <consortium name="International Wheat Genome Sequencing Consortium,"/>
            <person name="Marcussen T."/>
            <person name="Sandve S.R."/>
            <person name="Heier L."/>
            <person name="Spannagl M."/>
            <person name="Pfeifer M."/>
            <person name="Jakobsen K.S."/>
            <person name="Wulff B.B."/>
            <person name="Steuernagel B."/>
            <person name="Mayer K.F."/>
            <person name="Olsen O.A."/>
        </authorList>
    </citation>
    <scope>NUCLEOTIDE SEQUENCE [LARGE SCALE GENOMIC DNA]</scope>
    <source>
        <strain evidence="4">cv. AL8/78</strain>
    </source>
</reference>
<dbReference type="Pfam" id="PF13966">
    <property type="entry name" value="zf-RVT"/>
    <property type="match status" value="1"/>
</dbReference>
<evidence type="ECO:0000313" key="4">
    <source>
        <dbReference type="Proteomes" id="UP000015105"/>
    </source>
</evidence>
<dbReference type="PANTHER" id="PTHR47074:SF73">
    <property type="entry name" value="OS04G0448401 PROTEIN"/>
    <property type="match status" value="1"/>
</dbReference>
<dbReference type="InterPro" id="IPR044730">
    <property type="entry name" value="RNase_H-like_dom_plant"/>
</dbReference>
<evidence type="ECO:0008006" key="5">
    <source>
        <dbReference type="Google" id="ProtNLM"/>
    </source>
</evidence>
<feature type="domain" description="RNase H type-1" evidence="1">
    <location>
        <begin position="277"/>
        <end position="383"/>
    </location>
</feature>
<keyword evidence="4" id="KW-1185">Reference proteome</keyword>
<reference evidence="3" key="5">
    <citation type="journal article" date="2021" name="G3 (Bethesda)">
        <title>Aegilops tauschii genome assembly Aet v5.0 features greater sequence contiguity and improved annotation.</title>
        <authorList>
            <person name="Wang L."/>
            <person name="Zhu T."/>
            <person name="Rodriguez J.C."/>
            <person name="Deal K.R."/>
            <person name="Dubcovsky J."/>
            <person name="McGuire P.E."/>
            <person name="Lux T."/>
            <person name="Spannagl M."/>
            <person name="Mayer K.F.X."/>
            <person name="Baldrich P."/>
            <person name="Meyers B.C."/>
            <person name="Huo N."/>
            <person name="Gu Y.Q."/>
            <person name="Zhou H."/>
            <person name="Devos K.M."/>
            <person name="Bennetzen J.L."/>
            <person name="Unver T."/>
            <person name="Budak H."/>
            <person name="Gulick P.J."/>
            <person name="Galiba G."/>
            <person name="Kalapos B."/>
            <person name="Nelson D.R."/>
            <person name="Li P."/>
            <person name="You F.M."/>
            <person name="Luo M.C."/>
            <person name="Dvorak J."/>
        </authorList>
    </citation>
    <scope>NUCLEOTIDE SEQUENCE [LARGE SCALE GENOMIC DNA]</scope>
    <source>
        <strain evidence="3">cv. AL8/78</strain>
    </source>
</reference>
<sequence length="384" mass="43882">MSADPPVYVSELIDAATKAWDHQKVHEHLQPPDAELILKIPLSTRNIADSWAWHYERSGLFTVRSAYRLLVDTKRRREDWLEGRPNTSDVSATQGQWKKLWRVKVPSVVRHFAWRLAKNSVPTESVRHHRKMTDEALCPICNGAEDSWRQALVDCNMPKCVWALMDDQLVEHMVACKNDDARLWLMELMETTREEEFVRILVTLWSIWWAHRKAIHEQEFQSPLSTFCFVEKYLGDLLLLWGRAAPNNTVCTATEANVGRRKRTWKQPRQGHMKVMVDAAVARSGHKGSCAAICRDEDGHFLGASSVVVLGQVDPEILEAMAFSEGLDLSSDLYLQRVHVSTDCAATISHMKGTYKGPSTTVIQDIGKKMESFESVCFEHEKRD</sequence>
<organism evidence="3 4">
    <name type="scientific">Aegilops tauschii subsp. strangulata</name>
    <name type="common">Goatgrass</name>
    <dbReference type="NCBI Taxonomy" id="200361"/>
    <lineage>
        <taxon>Eukaryota</taxon>
        <taxon>Viridiplantae</taxon>
        <taxon>Streptophyta</taxon>
        <taxon>Embryophyta</taxon>
        <taxon>Tracheophyta</taxon>
        <taxon>Spermatophyta</taxon>
        <taxon>Magnoliopsida</taxon>
        <taxon>Liliopsida</taxon>
        <taxon>Poales</taxon>
        <taxon>Poaceae</taxon>
        <taxon>BOP clade</taxon>
        <taxon>Pooideae</taxon>
        <taxon>Triticodae</taxon>
        <taxon>Triticeae</taxon>
        <taxon>Triticinae</taxon>
        <taxon>Aegilops</taxon>
    </lineage>
</organism>
<feature type="domain" description="Reverse transcriptase zinc-binding" evidence="2">
    <location>
        <begin position="61"/>
        <end position="162"/>
    </location>
</feature>
<dbReference type="InterPro" id="IPR026960">
    <property type="entry name" value="RVT-Znf"/>
</dbReference>
<dbReference type="InterPro" id="IPR052929">
    <property type="entry name" value="RNase_H-like_EbsB-rel"/>
</dbReference>
<evidence type="ECO:0000259" key="2">
    <source>
        <dbReference type="Pfam" id="PF13966"/>
    </source>
</evidence>
<dbReference type="InterPro" id="IPR036397">
    <property type="entry name" value="RNaseH_sf"/>
</dbReference>
<reference evidence="4" key="2">
    <citation type="journal article" date="2017" name="Nat. Plants">
        <title>The Aegilops tauschii genome reveals multiple impacts of transposons.</title>
        <authorList>
            <person name="Zhao G."/>
            <person name="Zou C."/>
            <person name="Li K."/>
            <person name="Wang K."/>
            <person name="Li T."/>
            <person name="Gao L."/>
            <person name="Zhang X."/>
            <person name="Wang H."/>
            <person name="Yang Z."/>
            <person name="Liu X."/>
            <person name="Jiang W."/>
            <person name="Mao L."/>
            <person name="Kong X."/>
            <person name="Jiao Y."/>
            <person name="Jia J."/>
        </authorList>
    </citation>
    <scope>NUCLEOTIDE SEQUENCE [LARGE SCALE GENOMIC DNA]</scope>
    <source>
        <strain evidence="4">cv. AL8/78</strain>
    </source>
</reference>
<dbReference type="EnsemblPlants" id="AET5Gv20271700.1">
    <property type="protein sequence ID" value="AET5Gv20271700.1"/>
    <property type="gene ID" value="AET5Gv20271700"/>
</dbReference>
<reference evidence="3" key="4">
    <citation type="submission" date="2019-03" db="UniProtKB">
        <authorList>
            <consortium name="EnsemblPlants"/>
        </authorList>
    </citation>
    <scope>IDENTIFICATION</scope>
</reference>
<evidence type="ECO:0000313" key="3">
    <source>
        <dbReference type="EnsemblPlants" id="AET5Gv20271700.1"/>
    </source>
</evidence>
<dbReference type="STRING" id="200361.A0A453K3D4"/>
<dbReference type="Gramene" id="AET5Gv20271700.1">
    <property type="protein sequence ID" value="AET5Gv20271700.1"/>
    <property type="gene ID" value="AET5Gv20271700"/>
</dbReference>
<dbReference type="CDD" id="cd06222">
    <property type="entry name" value="RNase_H_like"/>
    <property type="match status" value="1"/>
</dbReference>